<dbReference type="AlphaFoldDB" id="A0A0D6MR51"/>
<protein>
    <submittedName>
        <fullName evidence="1">Flagellin assembly protein</fullName>
    </submittedName>
</protein>
<keyword evidence="1" id="KW-0282">Flagellum</keyword>
<evidence type="ECO:0000313" key="1">
    <source>
        <dbReference type="EMBL" id="GAN55753.1"/>
    </source>
</evidence>
<sequence length="141" mass="15491">MSYAALQQYGRSSGSYLSGREIEVIALNFANRKLREAQAPQPRREALAVNIRLWSTLLNGVQDQNSPLPPILKQDLVSVGTWAMRYSNQALNRMMSLDPLIDINQDMIDGLSAGSIAMPEKQTDNAAMAPLQSHHSLALVG</sequence>
<keyword evidence="2" id="KW-1185">Reference proteome</keyword>
<dbReference type="OrthoDB" id="9808944at2"/>
<dbReference type="RefSeq" id="WP_053053931.1">
    <property type="nucleotide sequence ID" value="NZ_BALE01000058.1"/>
</dbReference>
<dbReference type="Pfam" id="PF07309">
    <property type="entry name" value="FlaF"/>
    <property type="match status" value="1"/>
</dbReference>
<name>A0A0D6MR51_9PROT</name>
<gene>
    <name evidence="1" type="ORF">Tasa_058_027</name>
</gene>
<organism evidence="1 2">
    <name type="scientific">Tanticharoenia sakaeratensis NBRC 103193</name>
    <dbReference type="NCBI Taxonomy" id="1231623"/>
    <lineage>
        <taxon>Bacteria</taxon>
        <taxon>Pseudomonadati</taxon>
        <taxon>Pseudomonadota</taxon>
        <taxon>Alphaproteobacteria</taxon>
        <taxon>Acetobacterales</taxon>
        <taxon>Acetobacteraceae</taxon>
        <taxon>Tanticharoenia</taxon>
    </lineage>
</organism>
<keyword evidence="1" id="KW-0966">Cell projection</keyword>
<dbReference type="EMBL" id="BALE01000058">
    <property type="protein sequence ID" value="GAN55753.1"/>
    <property type="molecule type" value="Genomic_DNA"/>
</dbReference>
<dbReference type="Proteomes" id="UP000032679">
    <property type="component" value="Unassembled WGS sequence"/>
</dbReference>
<keyword evidence="1" id="KW-0969">Cilium</keyword>
<dbReference type="STRING" id="1231623.Tasa_058_027"/>
<comment type="caution">
    <text evidence="1">The sequence shown here is derived from an EMBL/GenBank/DDBJ whole genome shotgun (WGS) entry which is preliminary data.</text>
</comment>
<dbReference type="InterPro" id="IPR010845">
    <property type="entry name" value="FlaF"/>
</dbReference>
<proteinExistence type="predicted"/>
<dbReference type="GO" id="GO:0044781">
    <property type="term" value="P:bacterial-type flagellum organization"/>
    <property type="evidence" value="ECO:0007669"/>
    <property type="project" value="InterPro"/>
</dbReference>
<accession>A0A0D6MR51</accession>
<reference evidence="1 2" key="1">
    <citation type="submission" date="2012-10" db="EMBL/GenBank/DDBJ databases">
        <title>Genome sequencing of Tanticharoenia sakaeratensis NBRC 103193.</title>
        <authorList>
            <person name="Azuma Y."/>
            <person name="Hadano H."/>
            <person name="Hirakawa H."/>
            <person name="Matsushita K."/>
        </authorList>
    </citation>
    <scope>NUCLEOTIDE SEQUENCE [LARGE SCALE GENOMIC DNA]</scope>
    <source>
        <strain evidence="1 2">NBRC 103193</strain>
    </source>
</reference>
<evidence type="ECO:0000313" key="2">
    <source>
        <dbReference type="Proteomes" id="UP000032679"/>
    </source>
</evidence>